<reference evidence="6" key="1">
    <citation type="journal article" date="2019" name="Int. J. Syst. Evol. Microbiol.">
        <title>The Global Catalogue of Microorganisms (GCM) 10K type strain sequencing project: providing services to taxonomists for standard genome sequencing and annotation.</title>
        <authorList>
            <consortium name="The Broad Institute Genomics Platform"/>
            <consortium name="The Broad Institute Genome Sequencing Center for Infectious Disease"/>
            <person name="Wu L."/>
            <person name="Ma J."/>
        </authorList>
    </citation>
    <scope>NUCLEOTIDE SEQUENCE [LARGE SCALE GENOMIC DNA]</scope>
    <source>
        <strain evidence="6">KCTC 42087</strain>
    </source>
</reference>
<dbReference type="PANTHER" id="PTHR30329">
    <property type="entry name" value="STATOR ELEMENT OF FLAGELLAR MOTOR COMPLEX"/>
    <property type="match status" value="1"/>
</dbReference>
<accession>A0ABW1A9Q7</accession>
<dbReference type="InterPro" id="IPR050330">
    <property type="entry name" value="Bact_OuterMem_StrucFunc"/>
</dbReference>
<organism evidence="5 6">
    <name type="scientific">Actinomadura rugatobispora</name>
    <dbReference type="NCBI Taxonomy" id="1994"/>
    <lineage>
        <taxon>Bacteria</taxon>
        <taxon>Bacillati</taxon>
        <taxon>Actinomycetota</taxon>
        <taxon>Actinomycetes</taxon>
        <taxon>Streptosporangiales</taxon>
        <taxon>Thermomonosporaceae</taxon>
        <taxon>Actinomadura</taxon>
    </lineage>
</organism>
<evidence type="ECO:0000256" key="2">
    <source>
        <dbReference type="SAM" id="MobiDB-lite"/>
    </source>
</evidence>
<name>A0ABW1A9Q7_9ACTN</name>
<dbReference type="RefSeq" id="WP_378286444.1">
    <property type="nucleotide sequence ID" value="NZ_JBHSON010000057.1"/>
</dbReference>
<comment type="caution">
    <text evidence="5">The sequence shown here is derived from an EMBL/GenBank/DDBJ whole genome shotgun (WGS) entry which is preliminary data.</text>
</comment>
<gene>
    <name evidence="5" type="ORF">ACFPZN_34135</name>
</gene>
<dbReference type="EMBL" id="JBHSON010000057">
    <property type="protein sequence ID" value="MFC5750689.1"/>
    <property type="molecule type" value="Genomic_DNA"/>
</dbReference>
<dbReference type="Gene3D" id="3.30.1330.60">
    <property type="entry name" value="OmpA-like domain"/>
    <property type="match status" value="1"/>
</dbReference>
<evidence type="ECO:0000313" key="6">
    <source>
        <dbReference type="Proteomes" id="UP001596074"/>
    </source>
</evidence>
<protein>
    <recommendedName>
        <fullName evidence="4">OmpA-like domain-containing protein</fullName>
    </recommendedName>
</protein>
<dbReference type="InterPro" id="IPR011990">
    <property type="entry name" value="TPR-like_helical_dom_sf"/>
</dbReference>
<dbReference type="Proteomes" id="UP001596074">
    <property type="component" value="Unassembled WGS sequence"/>
</dbReference>
<evidence type="ECO:0000313" key="5">
    <source>
        <dbReference type="EMBL" id="MFC5750689.1"/>
    </source>
</evidence>
<dbReference type="PROSITE" id="PS51123">
    <property type="entry name" value="OMPA_2"/>
    <property type="match status" value="1"/>
</dbReference>
<feature type="region of interest" description="Disordered" evidence="2">
    <location>
        <begin position="147"/>
        <end position="170"/>
    </location>
</feature>
<dbReference type="SUPFAM" id="SSF103088">
    <property type="entry name" value="OmpA-like"/>
    <property type="match status" value="1"/>
</dbReference>
<evidence type="ECO:0000256" key="1">
    <source>
        <dbReference type="PROSITE-ProRule" id="PRU00473"/>
    </source>
</evidence>
<evidence type="ECO:0000259" key="4">
    <source>
        <dbReference type="PROSITE" id="PS51123"/>
    </source>
</evidence>
<keyword evidence="3" id="KW-0812">Transmembrane</keyword>
<keyword evidence="6" id="KW-1185">Reference proteome</keyword>
<dbReference type="InterPro" id="IPR006665">
    <property type="entry name" value="OmpA-like"/>
</dbReference>
<dbReference type="Gene3D" id="1.25.40.10">
    <property type="entry name" value="Tetratricopeptide repeat domain"/>
    <property type="match status" value="1"/>
</dbReference>
<dbReference type="SUPFAM" id="SSF48452">
    <property type="entry name" value="TPR-like"/>
    <property type="match status" value="1"/>
</dbReference>
<keyword evidence="1 3" id="KW-0472">Membrane</keyword>
<dbReference type="PANTHER" id="PTHR30329:SF21">
    <property type="entry name" value="LIPOPROTEIN YIAD-RELATED"/>
    <property type="match status" value="1"/>
</dbReference>
<sequence>MSTPVPAPTPAPEPEPELAVREVVLAQARELARAGRYAEAEELLDGPWNEGGRDVAALDLKARIHAQQGHLDEADRCWAEVAELAPGHRGAAEGRRRIAAVRARAATGGFTGRTLTARFALRAAAAVVALLAFVMLADLWADGGPRPEPAANPSAAAPAPPAPAPAPSTEDVLAGLRLDGPGVRVQRRPGEIAVTFDRGLFRDGATLSRQGRAVLDGLGERLRPYNSRITVAVIGHTDRSAVRPGGEYASNVELGTVRATVVREVLRSSARIPTSRFTVSTLAGMLPPYPGQDSGDARNRTVSLRVSAAGAR</sequence>
<feature type="transmembrane region" description="Helical" evidence="3">
    <location>
        <begin position="119"/>
        <end position="141"/>
    </location>
</feature>
<evidence type="ECO:0000256" key="3">
    <source>
        <dbReference type="SAM" id="Phobius"/>
    </source>
</evidence>
<feature type="domain" description="OmpA-like" evidence="4">
    <location>
        <begin position="188"/>
        <end position="310"/>
    </location>
</feature>
<dbReference type="InterPro" id="IPR036737">
    <property type="entry name" value="OmpA-like_sf"/>
</dbReference>
<proteinExistence type="predicted"/>
<keyword evidence="3" id="KW-1133">Transmembrane helix</keyword>